<accession>B3EGJ8</accession>
<dbReference type="InterPro" id="IPR050498">
    <property type="entry name" value="Ycf3"/>
</dbReference>
<dbReference type="KEGG" id="cli:Clim_0543"/>
<evidence type="ECO:0000313" key="6">
    <source>
        <dbReference type="Proteomes" id="UP000008841"/>
    </source>
</evidence>
<dbReference type="EMBL" id="CP001097">
    <property type="protein sequence ID" value="ACD89635.1"/>
    <property type="molecule type" value="Genomic_DNA"/>
</dbReference>
<dbReference type="SUPFAM" id="SSF48452">
    <property type="entry name" value="TPR-like"/>
    <property type="match status" value="1"/>
</dbReference>
<feature type="repeat" description="TPR" evidence="3">
    <location>
        <begin position="29"/>
        <end position="62"/>
    </location>
</feature>
<dbReference type="GO" id="GO:0009279">
    <property type="term" value="C:cell outer membrane"/>
    <property type="evidence" value="ECO:0007669"/>
    <property type="project" value="TreeGrafter"/>
</dbReference>
<dbReference type="Pfam" id="PF13414">
    <property type="entry name" value="TPR_11"/>
    <property type="match status" value="1"/>
</dbReference>
<dbReference type="STRING" id="290315.Clim_0543"/>
<evidence type="ECO:0000256" key="4">
    <source>
        <dbReference type="SAM" id="SignalP"/>
    </source>
</evidence>
<gene>
    <name evidence="5" type="ordered locus">Clim_0543</name>
</gene>
<dbReference type="InterPro" id="IPR019734">
    <property type="entry name" value="TPR_rpt"/>
</dbReference>
<dbReference type="eggNOG" id="COG0457">
    <property type="taxonomic scope" value="Bacteria"/>
</dbReference>
<dbReference type="AlphaFoldDB" id="B3EGJ8"/>
<feature type="repeat" description="TPR" evidence="3">
    <location>
        <begin position="63"/>
        <end position="96"/>
    </location>
</feature>
<dbReference type="Gene3D" id="1.25.40.10">
    <property type="entry name" value="Tetratricopeptide repeat domain"/>
    <property type="match status" value="2"/>
</dbReference>
<evidence type="ECO:0000256" key="3">
    <source>
        <dbReference type="PROSITE-ProRule" id="PRU00339"/>
    </source>
</evidence>
<dbReference type="InterPro" id="IPR011990">
    <property type="entry name" value="TPR-like_helical_dom_sf"/>
</dbReference>
<feature type="repeat" description="TPR" evidence="3">
    <location>
        <begin position="133"/>
        <end position="166"/>
    </location>
</feature>
<dbReference type="GO" id="GO:0046813">
    <property type="term" value="P:receptor-mediated virion attachment to host cell"/>
    <property type="evidence" value="ECO:0007669"/>
    <property type="project" value="TreeGrafter"/>
</dbReference>
<feature type="signal peptide" evidence="4">
    <location>
        <begin position="1"/>
        <end position="25"/>
    </location>
</feature>
<dbReference type="HOGENOM" id="CLU_003728_11_2_10"/>
<keyword evidence="4" id="KW-0732">Signal</keyword>
<dbReference type="Proteomes" id="UP000008841">
    <property type="component" value="Chromosome"/>
</dbReference>
<evidence type="ECO:0000313" key="5">
    <source>
        <dbReference type="EMBL" id="ACD89635.1"/>
    </source>
</evidence>
<dbReference type="PROSITE" id="PS50005">
    <property type="entry name" value="TPR"/>
    <property type="match status" value="4"/>
</dbReference>
<evidence type="ECO:0000256" key="2">
    <source>
        <dbReference type="ARBA" id="ARBA00022803"/>
    </source>
</evidence>
<feature type="repeat" description="TPR" evidence="3">
    <location>
        <begin position="167"/>
        <end position="200"/>
    </location>
</feature>
<proteinExistence type="predicted"/>
<sequence precursor="true">MMNNPAGILFAVLTVLLFAACPVYAGDEADAYFSSGSSKFDKKDYAGAIADFTRTVQLDAKASRAYHNRGIAKMKIGDRPGAIQDFIRVIEIDPQLAEAFLDGKDGASGREDEKESAVDPARVYPADLVPAYAFAFDNRGLLKYIQGDYKGAIDDFTVAIALDPKCALPYKHRGYAKNDLQDYPAAIEDYSRAIKLDKKSGEVYRERGLAKELAGDTEGAFADFKKAAKLGDEISDKKLKDREVSEES</sequence>
<keyword evidence="2 3" id="KW-0802">TPR repeat</keyword>
<evidence type="ECO:0000256" key="1">
    <source>
        <dbReference type="ARBA" id="ARBA00022737"/>
    </source>
</evidence>
<dbReference type="RefSeq" id="WP_012465516.1">
    <property type="nucleotide sequence ID" value="NC_010803.1"/>
</dbReference>
<reference evidence="5 6" key="1">
    <citation type="submission" date="2008-05" db="EMBL/GenBank/DDBJ databases">
        <title>Complete sequence of Chlorobium limicola DSM 245.</title>
        <authorList>
            <consortium name="US DOE Joint Genome Institute"/>
            <person name="Lucas S."/>
            <person name="Copeland A."/>
            <person name="Lapidus A."/>
            <person name="Glavina del Rio T."/>
            <person name="Dalin E."/>
            <person name="Tice H."/>
            <person name="Bruce D."/>
            <person name="Goodwin L."/>
            <person name="Pitluck S."/>
            <person name="Schmutz J."/>
            <person name="Larimer F."/>
            <person name="Land M."/>
            <person name="Hauser L."/>
            <person name="Kyrpides N."/>
            <person name="Ovchinnikova G."/>
            <person name="Zhao F."/>
            <person name="Li T."/>
            <person name="Liu Z."/>
            <person name="Overmann J."/>
            <person name="Bryant D.A."/>
            <person name="Richardson P."/>
        </authorList>
    </citation>
    <scope>NUCLEOTIDE SEQUENCE [LARGE SCALE GENOMIC DNA]</scope>
    <source>
        <strain evidence="6">DSM 245 / NBRC 103803 / 6330</strain>
    </source>
</reference>
<dbReference type="SMART" id="SM00028">
    <property type="entry name" value="TPR"/>
    <property type="match status" value="5"/>
</dbReference>
<dbReference type="PANTHER" id="PTHR44858">
    <property type="entry name" value="TETRATRICOPEPTIDE REPEAT PROTEIN 6"/>
    <property type="match status" value="1"/>
</dbReference>
<organism evidence="5 6">
    <name type="scientific">Chlorobium limicola (strain DSM 245 / NBRC 103803 / 6330)</name>
    <dbReference type="NCBI Taxonomy" id="290315"/>
    <lineage>
        <taxon>Bacteria</taxon>
        <taxon>Pseudomonadati</taxon>
        <taxon>Chlorobiota</taxon>
        <taxon>Chlorobiia</taxon>
        <taxon>Chlorobiales</taxon>
        <taxon>Chlorobiaceae</taxon>
        <taxon>Chlorobium/Pelodictyon group</taxon>
        <taxon>Chlorobium</taxon>
    </lineage>
</organism>
<dbReference type="OrthoDB" id="595327at2"/>
<name>B3EGJ8_CHLL2</name>
<feature type="chain" id="PRO_5002787791" evidence="4">
    <location>
        <begin position="26"/>
        <end position="248"/>
    </location>
</feature>
<protein>
    <submittedName>
        <fullName evidence="5">Tetratricopeptide TPR_2 repeat protein</fullName>
    </submittedName>
</protein>
<dbReference type="PANTHER" id="PTHR44858:SF1">
    <property type="entry name" value="UDP-N-ACETYLGLUCOSAMINE--PEPTIDE N-ACETYLGLUCOSAMINYLTRANSFERASE SPINDLY-RELATED"/>
    <property type="match status" value="1"/>
</dbReference>
<dbReference type="Pfam" id="PF13181">
    <property type="entry name" value="TPR_8"/>
    <property type="match status" value="1"/>
</dbReference>
<keyword evidence="1" id="KW-0677">Repeat</keyword>